<dbReference type="Proteomes" id="UP000316726">
    <property type="component" value="Chromosome 4"/>
</dbReference>
<keyword evidence="3" id="KW-1185">Reference proteome</keyword>
<dbReference type="PANTHER" id="PTHR12398:SF20">
    <property type="entry name" value="PROTEIN PHOSPHATASE 1 REGULATORY INHIBITOR SUBUNIT 2"/>
    <property type="match status" value="1"/>
</dbReference>
<protein>
    <recommendedName>
        <fullName evidence="4">Protein phosphatase inhibitor 2</fullName>
    </recommendedName>
</protein>
<feature type="region of interest" description="Disordered" evidence="1">
    <location>
        <begin position="1"/>
        <end position="32"/>
    </location>
</feature>
<evidence type="ECO:0000313" key="3">
    <source>
        <dbReference type="Proteomes" id="UP000316726"/>
    </source>
</evidence>
<feature type="compositionally biased region" description="Basic and acidic residues" evidence="1">
    <location>
        <begin position="140"/>
        <end position="151"/>
    </location>
</feature>
<dbReference type="PANTHER" id="PTHR12398">
    <property type="entry name" value="PROTEIN PHOSPHATASE INHIBITOR"/>
    <property type="match status" value="1"/>
</dbReference>
<reference evidence="2 3" key="1">
    <citation type="submission" date="2018-07" db="EMBL/GenBank/DDBJ databases">
        <title>The complete nuclear genome of the prasinophyte Chloropicon primus (CCMP1205).</title>
        <authorList>
            <person name="Pombert J.-F."/>
            <person name="Otis C."/>
            <person name="Turmel M."/>
            <person name="Lemieux C."/>
        </authorList>
    </citation>
    <scope>NUCLEOTIDE SEQUENCE [LARGE SCALE GENOMIC DNA]</scope>
    <source>
        <strain evidence="2 3">CCMP1205</strain>
    </source>
</reference>
<proteinExistence type="predicted"/>
<evidence type="ECO:0000256" key="1">
    <source>
        <dbReference type="SAM" id="MobiDB-lite"/>
    </source>
</evidence>
<feature type="compositionally biased region" description="Basic and acidic residues" evidence="1">
    <location>
        <begin position="21"/>
        <end position="32"/>
    </location>
</feature>
<name>A0A5B8MJE0_9CHLO</name>
<organism evidence="2 3">
    <name type="scientific">Chloropicon primus</name>
    <dbReference type="NCBI Taxonomy" id="1764295"/>
    <lineage>
        <taxon>Eukaryota</taxon>
        <taxon>Viridiplantae</taxon>
        <taxon>Chlorophyta</taxon>
        <taxon>Chloropicophyceae</taxon>
        <taxon>Chloropicales</taxon>
        <taxon>Chloropicaceae</taxon>
        <taxon>Chloropicon</taxon>
    </lineage>
</organism>
<dbReference type="OrthoDB" id="551302at2759"/>
<dbReference type="AlphaFoldDB" id="A0A5B8MJE0"/>
<dbReference type="GO" id="GO:0009966">
    <property type="term" value="P:regulation of signal transduction"/>
    <property type="evidence" value="ECO:0007669"/>
    <property type="project" value="InterPro"/>
</dbReference>
<feature type="region of interest" description="Disordered" evidence="1">
    <location>
        <begin position="121"/>
        <end position="151"/>
    </location>
</feature>
<accession>A0A5B8MJE0</accession>
<dbReference type="EMBL" id="CP031037">
    <property type="protein sequence ID" value="QDZ20583.1"/>
    <property type="molecule type" value="Genomic_DNA"/>
</dbReference>
<evidence type="ECO:0008006" key="4">
    <source>
        <dbReference type="Google" id="ProtNLM"/>
    </source>
</evidence>
<feature type="compositionally biased region" description="Pro residues" evidence="1">
    <location>
        <begin position="1"/>
        <end position="11"/>
    </location>
</feature>
<evidence type="ECO:0000313" key="2">
    <source>
        <dbReference type="EMBL" id="QDZ20583.1"/>
    </source>
</evidence>
<dbReference type="Gene3D" id="6.10.250.1050">
    <property type="match status" value="1"/>
</dbReference>
<dbReference type="InterPro" id="IPR007062">
    <property type="entry name" value="PPI-2"/>
</dbReference>
<dbReference type="GO" id="GO:0004864">
    <property type="term" value="F:protein phosphatase inhibitor activity"/>
    <property type="evidence" value="ECO:0007669"/>
    <property type="project" value="InterPro"/>
</dbReference>
<sequence length="185" mass="20659">MAPPVPVPVPGPGGLSVAMKGEGDKEKKVEWDEENLREHELSVLRGEYGTMKIDEPKTPFAAPGSPAASDEGLEKLYLSSREKGGGEASASRGVDRALTLDDVVAPYPAVEVMRDVSLDDSSFPRTRFAPGNKGQASTELEPRYPEEKKKQKLFEEKRRMHYNMKEALQRSRQMIEEELRELEDD</sequence>
<dbReference type="Pfam" id="PF04979">
    <property type="entry name" value="IPP-2"/>
    <property type="match status" value="1"/>
</dbReference>
<gene>
    <name evidence="2" type="ORF">A3770_04p31010</name>
</gene>